<dbReference type="Proteomes" id="UP001500596">
    <property type="component" value="Unassembled WGS sequence"/>
</dbReference>
<accession>A0ABP4SY80</accession>
<organism evidence="2 3">
    <name type="scientific">Microbacterium lacus</name>
    <dbReference type="NCBI Taxonomy" id="415217"/>
    <lineage>
        <taxon>Bacteria</taxon>
        <taxon>Bacillati</taxon>
        <taxon>Actinomycetota</taxon>
        <taxon>Actinomycetes</taxon>
        <taxon>Micrococcales</taxon>
        <taxon>Microbacteriaceae</taxon>
        <taxon>Microbacterium</taxon>
    </lineage>
</organism>
<protein>
    <recommendedName>
        <fullName evidence="4">Lipoprotein</fullName>
    </recommendedName>
</protein>
<keyword evidence="3" id="KW-1185">Reference proteome</keyword>
<evidence type="ECO:0000313" key="2">
    <source>
        <dbReference type="EMBL" id="GAA1679164.1"/>
    </source>
</evidence>
<gene>
    <name evidence="2" type="ORF">GCM10009807_23830</name>
</gene>
<feature type="signal peptide" evidence="1">
    <location>
        <begin position="1"/>
        <end position="23"/>
    </location>
</feature>
<evidence type="ECO:0008006" key="4">
    <source>
        <dbReference type="Google" id="ProtNLM"/>
    </source>
</evidence>
<proteinExistence type="predicted"/>
<comment type="caution">
    <text evidence="2">The sequence shown here is derived from an EMBL/GenBank/DDBJ whole genome shotgun (WGS) entry which is preliminary data.</text>
</comment>
<reference evidence="3" key="1">
    <citation type="journal article" date="2019" name="Int. J. Syst. Evol. Microbiol.">
        <title>The Global Catalogue of Microorganisms (GCM) 10K type strain sequencing project: providing services to taxonomists for standard genome sequencing and annotation.</title>
        <authorList>
            <consortium name="The Broad Institute Genomics Platform"/>
            <consortium name="The Broad Institute Genome Sequencing Center for Infectious Disease"/>
            <person name="Wu L."/>
            <person name="Ma J."/>
        </authorList>
    </citation>
    <scope>NUCLEOTIDE SEQUENCE [LARGE SCALE GENOMIC DNA]</scope>
    <source>
        <strain evidence="3">JCM 15575</strain>
    </source>
</reference>
<name>A0ABP4SY80_9MICO</name>
<evidence type="ECO:0000256" key="1">
    <source>
        <dbReference type="SAM" id="SignalP"/>
    </source>
</evidence>
<evidence type="ECO:0000313" key="3">
    <source>
        <dbReference type="Proteomes" id="UP001500596"/>
    </source>
</evidence>
<dbReference type="PROSITE" id="PS51257">
    <property type="entry name" value="PROKAR_LIPOPROTEIN"/>
    <property type="match status" value="1"/>
</dbReference>
<sequence length="250" mass="26552">MLPRIAALLACALFLTGCSLLGAAPSPVTTYTDATGESVTVDWADYPAASWIDGELLLEAPDEKELEPTARGLVAAVNDAIAEATGIRLEPLRSESTWFDEDNSYPQQGNGYGGESMLTTINCCELQADRVPPQGEWQAVVDAASRAAAEFGLGPLRFDEIDGDCNGREGCWLWSATATDGVQWLALSISDAERDPSGQAQMDVEQFGWPPRTVSISYGATVVRAGAKVGFAEAMQPFVGLERPAATTSD</sequence>
<keyword evidence="1" id="KW-0732">Signal</keyword>
<feature type="chain" id="PRO_5047476103" description="Lipoprotein" evidence="1">
    <location>
        <begin position="24"/>
        <end position="250"/>
    </location>
</feature>
<dbReference type="RefSeq" id="WP_344054841.1">
    <property type="nucleotide sequence ID" value="NZ_BAAAPK010000001.1"/>
</dbReference>
<dbReference type="EMBL" id="BAAAPK010000001">
    <property type="protein sequence ID" value="GAA1679164.1"/>
    <property type="molecule type" value="Genomic_DNA"/>
</dbReference>